<dbReference type="RefSeq" id="WP_171089823.1">
    <property type="nucleotide sequence ID" value="NZ_CP053069.1"/>
</dbReference>
<proteinExistence type="predicted"/>
<dbReference type="GO" id="GO:0006270">
    <property type="term" value="P:DNA replication initiation"/>
    <property type="evidence" value="ECO:0007669"/>
    <property type="project" value="TreeGrafter"/>
</dbReference>
<dbReference type="KEGG" id="uru:DSM104443_00859"/>
<dbReference type="GO" id="GO:0032297">
    <property type="term" value="P:negative regulation of DNA-templated DNA replication initiation"/>
    <property type="evidence" value="ECO:0007669"/>
    <property type="project" value="InterPro"/>
</dbReference>
<dbReference type="InterPro" id="IPR027417">
    <property type="entry name" value="P-loop_NTPase"/>
</dbReference>
<dbReference type="AlphaFoldDB" id="A0A6M4GR38"/>
<dbReference type="InterPro" id="IPR017788">
    <property type="entry name" value="Hda"/>
</dbReference>
<dbReference type="InterPro" id="IPR055199">
    <property type="entry name" value="Hda_lid"/>
</dbReference>
<dbReference type="PANTHER" id="PTHR30050">
    <property type="entry name" value="CHROMOSOMAL REPLICATION INITIATOR PROTEIN DNAA"/>
    <property type="match status" value="1"/>
</dbReference>
<dbReference type="SUPFAM" id="SSF52540">
    <property type="entry name" value="P-loop containing nucleoside triphosphate hydrolases"/>
    <property type="match status" value="1"/>
</dbReference>
<evidence type="ECO:0000259" key="1">
    <source>
        <dbReference type="Pfam" id="PF22688"/>
    </source>
</evidence>
<feature type="domain" description="Hda lid" evidence="1">
    <location>
        <begin position="149"/>
        <end position="213"/>
    </location>
</feature>
<gene>
    <name evidence="2" type="primary">hda</name>
    <name evidence="2" type="ORF">DSM104443_00859</name>
</gene>
<keyword evidence="3" id="KW-1185">Reference proteome</keyword>
<accession>A0A6M4GR38</accession>
<dbReference type="GO" id="GO:0003688">
    <property type="term" value="F:DNA replication origin binding"/>
    <property type="evidence" value="ECO:0007669"/>
    <property type="project" value="TreeGrafter"/>
</dbReference>
<dbReference type="Gene3D" id="1.10.8.60">
    <property type="match status" value="1"/>
</dbReference>
<dbReference type="Gene3D" id="3.40.50.300">
    <property type="entry name" value="P-loop containing nucleotide triphosphate hydrolases"/>
    <property type="match status" value="1"/>
</dbReference>
<dbReference type="NCBIfam" id="TIGR03420">
    <property type="entry name" value="DnaA_homol_Hda"/>
    <property type="match status" value="1"/>
</dbReference>
<evidence type="ECO:0000313" key="2">
    <source>
        <dbReference type="EMBL" id="QJR09809.1"/>
    </source>
</evidence>
<dbReference type="EMBL" id="CP053069">
    <property type="protein sequence ID" value="QJR09809.1"/>
    <property type="molecule type" value="Genomic_DNA"/>
</dbReference>
<evidence type="ECO:0000313" key="3">
    <source>
        <dbReference type="Proteomes" id="UP000501534"/>
    </source>
</evidence>
<organism evidence="2 3">
    <name type="scientific">Usitatibacter rugosus</name>
    <dbReference type="NCBI Taxonomy" id="2732067"/>
    <lineage>
        <taxon>Bacteria</taxon>
        <taxon>Pseudomonadati</taxon>
        <taxon>Pseudomonadota</taxon>
        <taxon>Betaproteobacteria</taxon>
        <taxon>Nitrosomonadales</taxon>
        <taxon>Usitatibacteraceae</taxon>
        <taxon>Usitatibacter</taxon>
    </lineage>
</organism>
<sequence length="219" mass="23318">MKQLLLDFATAPAPTFANFVPARNAELLTALRAAASGESSERVLYLWGDSGAGKTHLLRALADAAGSRGARFVRGDTFSQADIAPVLAIDDIEGLPEPEQIALFNAFNERAFAFLAVSAKAAPRDVALRRDLATRLATGLTYRVVALSDDEKRAALSAHASARGFALADEVSSYLLTHARRDMPSLIGALDTLDRYSLETGRPITLPLLKAALQPQASA</sequence>
<protein>
    <submittedName>
        <fullName evidence="2">DnaA regulatory inactivator Hda</fullName>
    </submittedName>
</protein>
<dbReference type="GO" id="GO:0005886">
    <property type="term" value="C:plasma membrane"/>
    <property type="evidence" value="ECO:0007669"/>
    <property type="project" value="TreeGrafter"/>
</dbReference>
<dbReference type="CDD" id="cd00009">
    <property type="entry name" value="AAA"/>
    <property type="match status" value="1"/>
</dbReference>
<dbReference type="Pfam" id="PF22688">
    <property type="entry name" value="Hda_lid"/>
    <property type="match status" value="1"/>
</dbReference>
<name>A0A6M4GR38_9PROT</name>
<reference evidence="2 3" key="1">
    <citation type="submission" date="2020-04" db="EMBL/GenBank/DDBJ databases">
        <title>Usitatibacter rugosus gen. nov., sp. nov. and Usitatibacter palustris sp. nov., novel members of Usitatibacteraceae fam. nov. within the order Nitrosomonadales isolated from soil.</title>
        <authorList>
            <person name="Huber K.J."/>
            <person name="Neumann-Schaal M."/>
            <person name="Geppert A."/>
            <person name="Luckner M."/>
            <person name="Wanner G."/>
            <person name="Overmann J."/>
        </authorList>
    </citation>
    <scope>NUCLEOTIDE SEQUENCE [LARGE SCALE GENOMIC DNA]</scope>
    <source>
        <strain evidence="2 3">0125_3</strain>
    </source>
</reference>
<dbReference type="Proteomes" id="UP000501534">
    <property type="component" value="Chromosome"/>
</dbReference>
<dbReference type="PANTHER" id="PTHR30050:SF5">
    <property type="entry name" value="DNAA REGULATORY INACTIVATOR HDA"/>
    <property type="match status" value="1"/>
</dbReference>